<evidence type="ECO:0000256" key="2">
    <source>
        <dbReference type="ARBA" id="ARBA00022649"/>
    </source>
</evidence>
<dbReference type="InParanoid" id="S0EU87"/>
<keyword evidence="8" id="KW-0460">Magnesium</keyword>
<dbReference type="PATRIC" id="fig|1303518.3.peg.1462"/>
<evidence type="ECO:0000256" key="1">
    <source>
        <dbReference type="ARBA" id="ARBA00001946"/>
    </source>
</evidence>
<dbReference type="InterPro" id="IPR043519">
    <property type="entry name" value="NT_sf"/>
</dbReference>
<evidence type="ECO:0000256" key="3">
    <source>
        <dbReference type="ARBA" id="ARBA00022679"/>
    </source>
</evidence>
<feature type="domain" description="Polymerase nucleotidyl transferase" evidence="10">
    <location>
        <begin position="17"/>
        <end position="93"/>
    </location>
</feature>
<keyword evidence="7" id="KW-0067">ATP-binding</keyword>
<dbReference type="Gene3D" id="3.30.460.10">
    <property type="entry name" value="Beta Polymerase, domain 2"/>
    <property type="match status" value="1"/>
</dbReference>
<dbReference type="GO" id="GO:0016779">
    <property type="term" value="F:nucleotidyltransferase activity"/>
    <property type="evidence" value="ECO:0007669"/>
    <property type="project" value="UniProtKB-KW"/>
</dbReference>
<dbReference type="SUPFAM" id="SSF81301">
    <property type="entry name" value="Nucleotidyltransferase"/>
    <property type="match status" value="1"/>
</dbReference>
<dbReference type="RefSeq" id="WP_016482786.1">
    <property type="nucleotide sequence ID" value="NC_021487.1"/>
</dbReference>
<organism evidence="11 12">
    <name type="scientific">Chthonomonas calidirosea (strain DSM 23976 / ICMP 18418 / T49)</name>
    <dbReference type="NCBI Taxonomy" id="1303518"/>
    <lineage>
        <taxon>Bacteria</taxon>
        <taxon>Bacillati</taxon>
        <taxon>Armatimonadota</taxon>
        <taxon>Chthonomonadia</taxon>
        <taxon>Chthonomonadales</taxon>
        <taxon>Chthonomonadaceae</taxon>
        <taxon>Chthonomonas</taxon>
    </lineage>
</organism>
<dbReference type="STRING" id="454171.CP488_02664"/>
<dbReference type="HOGENOM" id="CLU_130257_10_2_0"/>
<dbReference type="GO" id="GO:0005524">
    <property type="term" value="F:ATP binding"/>
    <property type="evidence" value="ECO:0007669"/>
    <property type="project" value="UniProtKB-KW"/>
</dbReference>
<evidence type="ECO:0000313" key="12">
    <source>
        <dbReference type="Proteomes" id="UP000014227"/>
    </source>
</evidence>
<dbReference type="EMBL" id="HF951689">
    <property type="protein sequence ID" value="CCW35248.1"/>
    <property type="molecule type" value="Genomic_DNA"/>
</dbReference>
<dbReference type="PANTHER" id="PTHR33571">
    <property type="entry name" value="SSL8005 PROTEIN"/>
    <property type="match status" value="1"/>
</dbReference>
<keyword evidence="6" id="KW-0547">Nucleotide-binding</keyword>
<dbReference type="Pfam" id="PF01909">
    <property type="entry name" value="NTP_transf_2"/>
    <property type="match status" value="1"/>
</dbReference>
<accession>S0EU87</accession>
<dbReference type="OrthoDB" id="561385at2"/>
<dbReference type="eggNOG" id="COG1669">
    <property type="taxonomic scope" value="Bacteria"/>
</dbReference>
<gene>
    <name evidence="11" type="ORF">CCALI_01432</name>
</gene>
<keyword evidence="4" id="KW-0548">Nucleotidyltransferase</keyword>
<evidence type="ECO:0000256" key="9">
    <source>
        <dbReference type="ARBA" id="ARBA00038276"/>
    </source>
</evidence>
<reference evidence="12" key="1">
    <citation type="submission" date="2013-03" db="EMBL/GenBank/DDBJ databases">
        <title>Genome sequence of Chthonomonas calidirosea, the first sequenced genome from the Armatimonadetes phylum (formally candidate division OP10).</title>
        <authorList>
            <person name="Lee K.C.Y."/>
            <person name="Morgan X.C."/>
            <person name="Dunfield P.F."/>
            <person name="Tamas I."/>
            <person name="Houghton K.M."/>
            <person name="Vyssotski M."/>
            <person name="Ryan J.L.J."/>
            <person name="Lagutin K."/>
            <person name="McDonald I.R."/>
            <person name="Stott M.B."/>
        </authorList>
    </citation>
    <scope>NUCLEOTIDE SEQUENCE [LARGE SCALE GENOMIC DNA]</scope>
    <source>
        <strain evidence="12">DSM 23976 / ICMP 18418 / T49</strain>
    </source>
</reference>
<comment type="similarity">
    <text evidence="9">Belongs to the MntA antitoxin family.</text>
</comment>
<name>S0EU87_CHTCT</name>
<evidence type="ECO:0000256" key="8">
    <source>
        <dbReference type="ARBA" id="ARBA00022842"/>
    </source>
</evidence>
<dbReference type="GO" id="GO:0046872">
    <property type="term" value="F:metal ion binding"/>
    <property type="evidence" value="ECO:0007669"/>
    <property type="project" value="UniProtKB-KW"/>
</dbReference>
<dbReference type="CDD" id="cd05403">
    <property type="entry name" value="NT_KNTase_like"/>
    <property type="match status" value="1"/>
</dbReference>
<evidence type="ECO:0000259" key="10">
    <source>
        <dbReference type="Pfam" id="PF01909"/>
    </source>
</evidence>
<evidence type="ECO:0000256" key="7">
    <source>
        <dbReference type="ARBA" id="ARBA00022840"/>
    </source>
</evidence>
<dbReference type="PANTHER" id="PTHR33571:SF12">
    <property type="entry name" value="BSL3053 PROTEIN"/>
    <property type="match status" value="1"/>
</dbReference>
<dbReference type="KEGG" id="ccz:CCALI_01432"/>
<keyword evidence="5" id="KW-0479">Metal-binding</keyword>
<keyword evidence="3 11" id="KW-0808">Transferase</keyword>
<keyword evidence="2" id="KW-1277">Toxin-antitoxin system</keyword>
<proteinExistence type="inferred from homology"/>
<dbReference type="Proteomes" id="UP000014227">
    <property type="component" value="Chromosome I"/>
</dbReference>
<protein>
    <submittedName>
        <fullName evidence="11">Predicted nucleotidyltransferases</fullName>
    </submittedName>
</protein>
<dbReference type="AlphaFoldDB" id="S0EU87"/>
<evidence type="ECO:0000313" key="11">
    <source>
        <dbReference type="EMBL" id="CCW35248.1"/>
    </source>
</evidence>
<evidence type="ECO:0000256" key="6">
    <source>
        <dbReference type="ARBA" id="ARBA00022741"/>
    </source>
</evidence>
<evidence type="ECO:0000256" key="5">
    <source>
        <dbReference type="ARBA" id="ARBA00022723"/>
    </source>
</evidence>
<comment type="cofactor">
    <cofactor evidence="1">
        <name>Mg(2+)</name>
        <dbReference type="ChEBI" id="CHEBI:18420"/>
    </cofactor>
</comment>
<sequence length="96" mass="11138">MRLEELLREKREEILHLCAKYGAHNVRLFGSAARREADEQSDLDLLVELEPGRTLFDLGGLQYELEELLGCRVDVVTERGLKHRIRDRVLREAVPL</sequence>
<dbReference type="InterPro" id="IPR002934">
    <property type="entry name" value="Polymerase_NTP_transf_dom"/>
</dbReference>
<evidence type="ECO:0000256" key="4">
    <source>
        <dbReference type="ARBA" id="ARBA00022695"/>
    </source>
</evidence>
<dbReference type="InterPro" id="IPR052038">
    <property type="entry name" value="Type-VII_TA_antitoxin"/>
</dbReference>
<keyword evidence="12" id="KW-1185">Reference proteome</keyword>